<feature type="transmembrane region" description="Helical" evidence="7">
    <location>
        <begin position="126"/>
        <end position="152"/>
    </location>
</feature>
<dbReference type="Proteomes" id="UP000003860">
    <property type="component" value="Unassembled WGS sequence"/>
</dbReference>
<dbReference type="RefSeq" id="WP_004617485.1">
    <property type="nucleotide sequence ID" value="NZ_ACXX02000002.1"/>
</dbReference>
<dbReference type="EMBL" id="ACXX02000002">
    <property type="protein sequence ID" value="EGD49249.1"/>
    <property type="molecule type" value="Genomic_DNA"/>
</dbReference>
<evidence type="ECO:0000313" key="10">
    <source>
        <dbReference type="Proteomes" id="UP000003860"/>
    </source>
</evidence>
<feature type="transmembrane region" description="Helical" evidence="7">
    <location>
        <begin position="223"/>
        <end position="247"/>
    </location>
</feature>
<keyword evidence="3 7" id="KW-0812">Transmembrane</keyword>
<keyword evidence="2" id="KW-1003">Cell membrane</keyword>
<dbReference type="OrthoDB" id="9813917at2"/>
<keyword evidence="5 7" id="KW-0472">Membrane</keyword>
<evidence type="ECO:0000313" key="9">
    <source>
        <dbReference type="EMBL" id="EGD49249.1"/>
    </source>
</evidence>
<evidence type="ECO:0000256" key="4">
    <source>
        <dbReference type="ARBA" id="ARBA00022989"/>
    </source>
</evidence>
<feature type="transmembrane region" description="Helical" evidence="7">
    <location>
        <begin position="164"/>
        <end position="181"/>
    </location>
</feature>
<dbReference type="GO" id="GO:0005886">
    <property type="term" value="C:plasma membrane"/>
    <property type="evidence" value="ECO:0007669"/>
    <property type="project" value="UniProtKB-SubCell"/>
</dbReference>
<keyword evidence="10" id="KW-1185">Reference proteome</keyword>
<proteinExistence type="inferred from homology"/>
<feature type="transmembrane region" description="Helical" evidence="7">
    <location>
        <begin position="193"/>
        <end position="211"/>
    </location>
</feature>
<dbReference type="InterPro" id="IPR010619">
    <property type="entry name" value="ThrE-like_N"/>
</dbReference>
<dbReference type="Pfam" id="PF06738">
    <property type="entry name" value="ThrE"/>
    <property type="match status" value="1"/>
</dbReference>
<organism evidence="9 10">
    <name type="scientific">Ruminiclostridium papyrosolvens DSM 2782</name>
    <dbReference type="NCBI Taxonomy" id="588581"/>
    <lineage>
        <taxon>Bacteria</taxon>
        <taxon>Bacillati</taxon>
        <taxon>Bacillota</taxon>
        <taxon>Clostridia</taxon>
        <taxon>Eubacteriales</taxon>
        <taxon>Oscillospiraceae</taxon>
        <taxon>Ruminiclostridium</taxon>
    </lineage>
</organism>
<protein>
    <recommendedName>
        <fullName evidence="8">Threonine/serine exporter-like N-terminal domain-containing protein</fullName>
    </recommendedName>
</protein>
<dbReference type="STRING" id="588581.Cpap_3681"/>
<dbReference type="InterPro" id="IPR050539">
    <property type="entry name" value="ThrE_Dicarb/AminoAcid_Exp"/>
</dbReference>
<gene>
    <name evidence="9" type="ORF">Cpap_3681</name>
</gene>
<dbReference type="GO" id="GO:0015744">
    <property type="term" value="P:succinate transport"/>
    <property type="evidence" value="ECO:0007669"/>
    <property type="project" value="TreeGrafter"/>
</dbReference>
<dbReference type="eggNOG" id="COG2966">
    <property type="taxonomic scope" value="Bacteria"/>
</dbReference>
<reference evidence="9" key="2">
    <citation type="submission" date="2011-01" db="EMBL/GenBank/DDBJ databases">
        <title>The Non-contiguous Finished genome of Clostridium papyrosolvens.</title>
        <authorList>
            <person name="Lucas S."/>
            <person name="Copeland A."/>
            <person name="Lapidus A."/>
            <person name="Cheng J.-F."/>
            <person name="Goodwin L."/>
            <person name="Pitluck S."/>
            <person name="Misra M."/>
            <person name="Chertkov O."/>
            <person name="Detter J.C."/>
            <person name="Han C."/>
            <person name="Tapia R."/>
            <person name="Land M."/>
            <person name="Hauser L."/>
            <person name="Kyrpides N."/>
            <person name="Ivanova N."/>
            <person name="Pagani I."/>
            <person name="Mouttaki H."/>
            <person name="He Z."/>
            <person name="Zhou J."/>
            <person name="Hemme C.L."/>
            <person name="Woyke T."/>
        </authorList>
    </citation>
    <scope>NUCLEOTIDE SEQUENCE [LARGE SCALE GENOMIC DNA]</scope>
    <source>
        <strain evidence="9">DSM 2782</strain>
    </source>
</reference>
<comment type="subcellular location">
    <subcellularLocation>
        <location evidence="1">Cell membrane</location>
        <topology evidence="1">Multi-pass membrane protein</topology>
    </subcellularLocation>
</comment>
<reference evidence="9" key="1">
    <citation type="submission" date="2009-07" db="EMBL/GenBank/DDBJ databases">
        <authorList>
            <consortium name="US DOE Joint Genome Institute (JGI-PGF)"/>
            <person name="Lucas S."/>
            <person name="Copeland A."/>
            <person name="Lapidus A."/>
            <person name="Glavina del Rio T."/>
            <person name="Tice H."/>
            <person name="Bruce D."/>
            <person name="Goodwin L."/>
            <person name="Pitluck S."/>
            <person name="Larimer F."/>
            <person name="Land M.L."/>
            <person name="Mouttaki H."/>
            <person name="He Z."/>
            <person name="Zhou J."/>
            <person name="Hemme C.L."/>
        </authorList>
    </citation>
    <scope>NUCLEOTIDE SEQUENCE [LARGE SCALE GENOMIC DNA]</scope>
    <source>
        <strain evidence="9">DSM 2782</strain>
    </source>
</reference>
<evidence type="ECO:0000256" key="6">
    <source>
        <dbReference type="ARBA" id="ARBA00034125"/>
    </source>
</evidence>
<sequence length="251" mass="27482">METKKVAEIAVTAGEILLSNGAEAYRVEETISKICNSYGFSGECISTLTGIFISITGPDGEMVTSIRRIRQRRVDLYRVELINSFSRGLMENPVAYEEAKRILGDITNAPSFNLGIRLMAAGMTSFVYTLFFKGTIPDAIIALIINLGIYFILQKIEEVGFFQFLQYFLSGLIIGALSVSIQHLFPVIHKDNVITGAIIVLLPGVSLTNGIKDILYGDYVSGLAQFGEAMLIIIAMGAGIVTALSLFMKWM</sequence>
<evidence type="ECO:0000256" key="2">
    <source>
        <dbReference type="ARBA" id="ARBA00022475"/>
    </source>
</evidence>
<dbReference type="PANTHER" id="PTHR34390:SF2">
    <property type="entry name" value="SUCCINATE TRANSPORTER SUBUNIT YJJP-RELATED"/>
    <property type="match status" value="1"/>
</dbReference>
<evidence type="ECO:0000256" key="3">
    <source>
        <dbReference type="ARBA" id="ARBA00022692"/>
    </source>
</evidence>
<evidence type="ECO:0000256" key="5">
    <source>
        <dbReference type="ARBA" id="ARBA00023136"/>
    </source>
</evidence>
<comment type="caution">
    <text evidence="9">The sequence shown here is derived from an EMBL/GenBank/DDBJ whole genome shotgun (WGS) entry which is preliminary data.</text>
</comment>
<dbReference type="PANTHER" id="PTHR34390">
    <property type="entry name" value="UPF0442 PROTEIN YJJB-RELATED"/>
    <property type="match status" value="1"/>
</dbReference>
<dbReference type="GO" id="GO:0022857">
    <property type="term" value="F:transmembrane transporter activity"/>
    <property type="evidence" value="ECO:0007669"/>
    <property type="project" value="InterPro"/>
</dbReference>
<evidence type="ECO:0000259" key="8">
    <source>
        <dbReference type="Pfam" id="PF06738"/>
    </source>
</evidence>
<accession>F1T9R7</accession>
<name>F1T9R7_9FIRM</name>
<evidence type="ECO:0000256" key="1">
    <source>
        <dbReference type="ARBA" id="ARBA00004651"/>
    </source>
</evidence>
<dbReference type="AlphaFoldDB" id="F1T9R7"/>
<evidence type="ECO:0000256" key="7">
    <source>
        <dbReference type="SAM" id="Phobius"/>
    </source>
</evidence>
<feature type="domain" description="Threonine/serine exporter-like N-terminal" evidence="8">
    <location>
        <begin position="9"/>
        <end position="246"/>
    </location>
</feature>
<keyword evidence="4 7" id="KW-1133">Transmembrane helix</keyword>
<comment type="similarity">
    <text evidence="6">Belongs to the ThrE exporter (TC 2.A.79) family.</text>
</comment>